<proteinExistence type="predicted"/>
<dbReference type="InterPro" id="IPR000340">
    <property type="entry name" value="Dual-sp_phosphatase_cat-dom"/>
</dbReference>
<dbReference type="WBParaSite" id="HNAJ_0001090601-mRNA-1">
    <property type="protein sequence ID" value="HNAJ_0001090601-mRNA-1"/>
    <property type="gene ID" value="HNAJ_0001090601"/>
</dbReference>
<dbReference type="SUPFAM" id="SSF52799">
    <property type="entry name" value="(Phosphotyrosine protein) phosphatases II"/>
    <property type="match status" value="1"/>
</dbReference>
<dbReference type="InterPro" id="IPR016130">
    <property type="entry name" value="Tyr_Pase_AS"/>
</dbReference>
<evidence type="ECO:0000256" key="2">
    <source>
        <dbReference type="ARBA" id="ARBA00022912"/>
    </source>
</evidence>
<dbReference type="InterPro" id="IPR020422">
    <property type="entry name" value="TYR_PHOSPHATASE_DUAL_dom"/>
</dbReference>
<name>A0A0R3TT83_RODNA</name>
<dbReference type="Gene3D" id="3.90.190.10">
    <property type="entry name" value="Protein tyrosine phosphatase superfamily"/>
    <property type="match status" value="1"/>
</dbReference>
<evidence type="ECO:0000259" key="4">
    <source>
        <dbReference type="PROSITE" id="PS50056"/>
    </source>
</evidence>
<keyword evidence="6" id="KW-1185">Reference proteome</keyword>
<protein>
    <submittedName>
        <fullName evidence="7">TYR_PHOSPHATASE_2 domain-containing protein</fullName>
    </submittedName>
</protein>
<organism evidence="7">
    <name type="scientific">Rodentolepis nana</name>
    <name type="common">Dwarf tapeworm</name>
    <name type="synonym">Hymenolepis nana</name>
    <dbReference type="NCBI Taxonomy" id="102285"/>
    <lineage>
        <taxon>Eukaryota</taxon>
        <taxon>Metazoa</taxon>
        <taxon>Spiralia</taxon>
        <taxon>Lophotrochozoa</taxon>
        <taxon>Platyhelminthes</taxon>
        <taxon>Cestoda</taxon>
        <taxon>Eucestoda</taxon>
        <taxon>Cyclophyllidea</taxon>
        <taxon>Hymenolepididae</taxon>
        <taxon>Rodentolepis</taxon>
    </lineage>
</organism>
<dbReference type="InterPro" id="IPR029021">
    <property type="entry name" value="Prot-tyrosine_phosphatase-like"/>
</dbReference>
<accession>A0A0R3TT83</accession>
<evidence type="ECO:0000256" key="1">
    <source>
        <dbReference type="ARBA" id="ARBA00022801"/>
    </source>
</evidence>
<dbReference type="STRING" id="102285.A0A0R3TT83"/>
<dbReference type="GO" id="GO:0004439">
    <property type="term" value="F:phosphatidylinositol-4,5-bisphosphate 5-phosphatase activity"/>
    <property type="evidence" value="ECO:0007669"/>
    <property type="project" value="TreeGrafter"/>
</dbReference>
<evidence type="ECO:0000259" key="3">
    <source>
        <dbReference type="PROSITE" id="PS50054"/>
    </source>
</evidence>
<dbReference type="PROSITE" id="PS00383">
    <property type="entry name" value="TYR_PHOSPHATASE_1"/>
    <property type="match status" value="1"/>
</dbReference>
<dbReference type="InterPro" id="IPR042165">
    <property type="entry name" value="PTPMT1"/>
</dbReference>
<evidence type="ECO:0000313" key="6">
    <source>
        <dbReference type="Proteomes" id="UP000278807"/>
    </source>
</evidence>
<reference evidence="7" key="1">
    <citation type="submission" date="2017-02" db="UniProtKB">
        <authorList>
            <consortium name="WormBaseParasite"/>
        </authorList>
    </citation>
    <scope>IDENTIFICATION</scope>
</reference>
<dbReference type="Pfam" id="PF00782">
    <property type="entry name" value="DSPc"/>
    <property type="match status" value="1"/>
</dbReference>
<dbReference type="AlphaFoldDB" id="A0A0R3TT83"/>
<evidence type="ECO:0000313" key="5">
    <source>
        <dbReference type="EMBL" id="VDO09062.1"/>
    </source>
</evidence>
<feature type="domain" description="Tyrosine-protein phosphatase" evidence="3">
    <location>
        <begin position="29"/>
        <end position="180"/>
    </location>
</feature>
<dbReference type="PROSITE" id="PS50054">
    <property type="entry name" value="TYR_PHOSPHATASE_DUAL"/>
    <property type="match status" value="1"/>
</dbReference>
<dbReference type="InterPro" id="IPR000387">
    <property type="entry name" value="Tyr_Pase_dom"/>
</dbReference>
<dbReference type="FunFam" id="3.90.190.10:FF:000157">
    <property type="entry name" value="Protein-tyrosine phosphatase"/>
    <property type="match status" value="1"/>
</dbReference>
<dbReference type="EMBL" id="UZAE01013277">
    <property type="protein sequence ID" value="VDO09062.1"/>
    <property type="molecule type" value="Genomic_DNA"/>
</dbReference>
<reference evidence="5 6" key="2">
    <citation type="submission" date="2018-11" db="EMBL/GenBank/DDBJ databases">
        <authorList>
            <consortium name="Pathogen Informatics"/>
        </authorList>
    </citation>
    <scope>NUCLEOTIDE SEQUENCE [LARGE SCALE GENOMIC DNA]</scope>
</reference>
<dbReference type="PANTHER" id="PTHR46712">
    <property type="entry name" value="PHOSPHATIDYLGLYCEROPHOSPHATASE AND PROTEIN-TYROSINE PHOSPHATASE 1"/>
    <property type="match status" value="1"/>
</dbReference>
<gene>
    <name evidence="5" type="ORF">HNAJ_LOCUS10900</name>
</gene>
<dbReference type="PANTHER" id="PTHR46712:SF1">
    <property type="entry name" value="PHOSPHATIDYLGLYCEROPHOSPHATASE AND PROTEIN-TYROSINE PHOSPHATASE 1"/>
    <property type="match status" value="1"/>
</dbReference>
<dbReference type="SMART" id="SM00195">
    <property type="entry name" value="DSPc"/>
    <property type="match status" value="1"/>
</dbReference>
<dbReference type="GO" id="GO:0008962">
    <property type="term" value="F:phosphatidylglycerophosphatase activity"/>
    <property type="evidence" value="ECO:0007669"/>
    <property type="project" value="TreeGrafter"/>
</dbReference>
<dbReference type="PROSITE" id="PS50056">
    <property type="entry name" value="TYR_PHOSPHATASE_2"/>
    <property type="match status" value="1"/>
</dbReference>
<evidence type="ECO:0000313" key="7">
    <source>
        <dbReference type="WBParaSite" id="HNAJ_0001090601-mRNA-1"/>
    </source>
</evidence>
<dbReference type="Proteomes" id="UP000278807">
    <property type="component" value="Unassembled WGS sequence"/>
</dbReference>
<keyword evidence="2" id="KW-0904">Protein phosphatase</keyword>
<keyword evidence="1" id="KW-0378">Hydrolase</keyword>
<dbReference type="OrthoDB" id="273181at2759"/>
<sequence length="203" mass="23381">MNSRLGKELKFYVTLAYGSVVCRLGLRNWYDRINDKIVLGGLPMLPDFDSTRTKENITHVISMIEPHEVKGFVLGPSEAAFRGLKYINLPVQDFVGVPSIEQVDAGLSFIDSCRGTDTSVYIHCKAGRTRSAYIVVCYFMHAFDLNMEKAIEHVRIFRPSIKFNRDQMQGLQDYFDHLTEQKRFEQRHWQVCLVLSDVLSHIC</sequence>
<feature type="domain" description="Tyrosine specific protein phosphatases" evidence="4">
    <location>
        <begin position="104"/>
        <end position="169"/>
    </location>
</feature>
<dbReference type="GO" id="GO:0004721">
    <property type="term" value="F:phosphoprotein phosphatase activity"/>
    <property type="evidence" value="ECO:0007669"/>
    <property type="project" value="UniProtKB-KW"/>
</dbReference>